<evidence type="ECO:0000313" key="3">
    <source>
        <dbReference type="Proteomes" id="UP000536534"/>
    </source>
</evidence>
<protein>
    <submittedName>
        <fullName evidence="2">Alpha/beta fold hydrolase</fullName>
    </submittedName>
</protein>
<evidence type="ECO:0000313" key="2">
    <source>
        <dbReference type="EMBL" id="NLF53255.1"/>
    </source>
</evidence>
<dbReference type="Pfam" id="PF12697">
    <property type="entry name" value="Abhydrolase_6"/>
    <property type="match status" value="1"/>
</dbReference>
<dbReference type="PANTHER" id="PTHR37946">
    <property type="entry name" value="SLL1969 PROTEIN"/>
    <property type="match status" value="1"/>
</dbReference>
<name>A0A7X7LUD2_9RHOO</name>
<dbReference type="OrthoDB" id="489469at2"/>
<dbReference type="InterPro" id="IPR029058">
    <property type="entry name" value="AB_hydrolase_fold"/>
</dbReference>
<dbReference type="InterPro" id="IPR000073">
    <property type="entry name" value="AB_hydrolase_1"/>
</dbReference>
<dbReference type="GO" id="GO:0016787">
    <property type="term" value="F:hydrolase activity"/>
    <property type="evidence" value="ECO:0007669"/>
    <property type="project" value="UniProtKB-KW"/>
</dbReference>
<keyword evidence="2" id="KW-0378">Hydrolase</keyword>
<sequence length="252" mass="26719">MRPHYRLFARAGGHTLAPGQAPTLRQGGVESIPGPAPRHTRAGAGSEAIVLVHGLWMHGRMFTLQRRRLAARGYRVECFSYPSVRSGLDATADALARFIAGIDAARVHLAGHSLGGLVVLRMLARHRLPSLGRVVLLGAPCAGSNSATVLRRLPLLSAILGRAICEWLDAPPPVLQTGLEIGVIAGTRSLGLGRFLPGLAVPNDGVVAVSETRLAVATDSVLLPVGHTEMLFSRMCLEQMLAFVCEGGFRHG</sequence>
<dbReference type="Proteomes" id="UP000536534">
    <property type="component" value="Unassembled WGS sequence"/>
</dbReference>
<evidence type="ECO:0000259" key="1">
    <source>
        <dbReference type="Pfam" id="PF12697"/>
    </source>
</evidence>
<gene>
    <name evidence="2" type="ORF">GX576_02380</name>
</gene>
<reference evidence="2 3" key="1">
    <citation type="journal article" date="2020" name="Biotechnol. Biofuels">
        <title>New insights from the biogas microbiome by comprehensive genome-resolved metagenomics of nearly 1600 species originating from multiple anaerobic digesters.</title>
        <authorList>
            <person name="Campanaro S."/>
            <person name="Treu L."/>
            <person name="Rodriguez-R L.M."/>
            <person name="Kovalovszki A."/>
            <person name="Ziels R.M."/>
            <person name="Maus I."/>
            <person name="Zhu X."/>
            <person name="Kougias P.G."/>
            <person name="Basile A."/>
            <person name="Luo G."/>
            <person name="Schluter A."/>
            <person name="Konstantinidis K.T."/>
            <person name="Angelidaki I."/>
        </authorList>
    </citation>
    <scope>NUCLEOTIDE SEQUENCE [LARGE SCALE GENOMIC DNA]</scope>
    <source>
        <strain evidence="2">AS06rmzACSIP_256</strain>
    </source>
</reference>
<accession>A0A7X7LUD2</accession>
<dbReference type="Gene3D" id="3.40.50.1820">
    <property type="entry name" value="alpha/beta hydrolase"/>
    <property type="match status" value="1"/>
</dbReference>
<comment type="caution">
    <text evidence="2">The sequence shown here is derived from an EMBL/GenBank/DDBJ whole genome shotgun (WGS) entry which is preliminary data.</text>
</comment>
<organism evidence="2 3">
    <name type="scientific">Thauera phenolivorans</name>
    <dbReference type="NCBI Taxonomy" id="1792543"/>
    <lineage>
        <taxon>Bacteria</taxon>
        <taxon>Pseudomonadati</taxon>
        <taxon>Pseudomonadota</taxon>
        <taxon>Betaproteobacteria</taxon>
        <taxon>Rhodocyclales</taxon>
        <taxon>Zoogloeaceae</taxon>
        <taxon>Thauera</taxon>
    </lineage>
</organism>
<dbReference type="EMBL" id="JAAYYV010000062">
    <property type="protein sequence ID" value="NLF53255.1"/>
    <property type="molecule type" value="Genomic_DNA"/>
</dbReference>
<proteinExistence type="predicted"/>
<feature type="domain" description="AB hydrolase-1" evidence="1">
    <location>
        <begin position="49"/>
        <end position="171"/>
    </location>
</feature>
<dbReference type="SUPFAM" id="SSF53474">
    <property type="entry name" value="alpha/beta-Hydrolases"/>
    <property type="match status" value="1"/>
</dbReference>
<dbReference type="AlphaFoldDB" id="A0A7X7LUD2"/>
<dbReference type="PANTHER" id="PTHR37946:SF1">
    <property type="entry name" value="SLL1969 PROTEIN"/>
    <property type="match status" value="1"/>
</dbReference>